<evidence type="ECO:0000256" key="1">
    <source>
        <dbReference type="SAM" id="Phobius"/>
    </source>
</evidence>
<evidence type="ECO:0000313" key="3">
    <source>
        <dbReference type="Proteomes" id="UP000092607"/>
    </source>
</evidence>
<dbReference type="AlphaFoldDB" id="A0A1B8PY42"/>
<dbReference type="EMBL" id="LZMS01000081">
    <property type="protein sequence ID" value="OBX60988.1"/>
    <property type="molecule type" value="Genomic_DNA"/>
</dbReference>
<dbReference type="RefSeq" id="WP_065256107.1">
    <property type="nucleotide sequence ID" value="NZ_JARDJM010000028.1"/>
</dbReference>
<protein>
    <submittedName>
        <fullName evidence="2">Uncharacterized protein</fullName>
    </submittedName>
</protein>
<gene>
    <name evidence="2" type="ORF">A9309_09210</name>
</gene>
<accession>A0A1B8PY42</accession>
<keyword evidence="1" id="KW-0472">Membrane</keyword>
<sequence length="86" mass="9986">MFNQTVKPSDLYLAISQCGHDGCLAKNLRILLKKHSQVKVFYNIVFSMVFVFVVVMSHGLSVIIENELVFNIFLKIFLKSYPQIYR</sequence>
<name>A0A1B8PY42_MORLA</name>
<keyword evidence="1" id="KW-0812">Transmembrane</keyword>
<evidence type="ECO:0000313" key="2">
    <source>
        <dbReference type="EMBL" id="OBX60988.1"/>
    </source>
</evidence>
<feature type="transmembrane region" description="Helical" evidence="1">
    <location>
        <begin position="40"/>
        <end position="64"/>
    </location>
</feature>
<proteinExistence type="predicted"/>
<reference evidence="2 3" key="1">
    <citation type="submission" date="2016-06" db="EMBL/GenBank/DDBJ databases">
        <title>Draft genome of Moraxella lacunata CCUG 57757A.</title>
        <authorList>
            <person name="Salva-Serra F."/>
            <person name="Engstrom-Jakobsson H."/>
            <person name="Thorell K."/>
            <person name="Gonzales-Siles L."/>
            <person name="Karlsson R."/>
            <person name="Boulund F."/>
            <person name="Engstrand L."/>
            <person name="Kristiansson E."/>
            <person name="Moore E."/>
        </authorList>
    </citation>
    <scope>NUCLEOTIDE SEQUENCE [LARGE SCALE GENOMIC DNA]</scope>
    <source>
        <strain evidence="2 3">CCUG 57757A</strain>
    </source>
</reference>
<keyword evidence="1" id="KW-1133">Transmembrane helix</keyword>
<organism evidence="2 3">
    <name type="scientific">Moraxella lacunata</name>
    <dbReference type="NCBI Taxonomy" id="477"/>
    <lineage>
        <taxon>Bacteria</taxon>
        <taxon>Pseudomonadati</taxon>
        <taxon>Pseudomonadota</taxon>
        <taxon>Gammaproteobacteria</taxon>
        <taxon>Moraxellales</taxon>
        <taxon>Moraxellaceae</taxon>
        <taxon>Moraxella</taxon>
    </lineage>
</organism>
<dbReference type="Proteomes" id="UP000092607">
    <property type="component" value="Unassembled WGS sequence"/>
</dbReference>
<comment type="caution">
    <text evidence="2">The sequence shown here is derived from an EMBL/GenBank/DDBJ whole genome shotgun (WGS) entry which is preliminary data.</text>
</comment>